<keyword evidence="5" id="KW-1185">Reference proteome</keyword>
<dbReference type="Gene3D" id="3.40.50.410">
    <property type="entry name" value="von Willebrand factor, type A domain"/>
    <property type="match status" value="1"/>
</dbReference>
<gene>
    <name evidence="4" type="ORF">PMEA_00015006</name>
</gene>
<accession>A0AAU9X1B5</accession>
<dbReference type="Proteomes" id="UP001159428">
    <property type="component" value="Unassembled WGS sequence"/>
</dbReference>
<evidence type="ECO:0000313" key="5">
    <source>
        <dbReference type="Proteomes" id="UP001159428"/>
    </source>
</evidence>
<comment type="caution">
    <text evidence="4">The sequence shown here is derived from an EMBL/GenBank/DDBJ whole genome shotgun (WGS) entry which is preliminary data.</text>
</comment>
<dbReference type="PANTHER" id="PTHR22906">
    <property type="entry name" value="PROPERDIN"/>
    <property type="match status" value="1"/>
</dbReference>
<dbReference type="InterPro" id="IPR000884">
    <property type="entry name" value="TSP1_rpt"/>
</dbReference>
<dbReference type="PANTHER" id="PTHR22906:SF54">
    <property type="entry name" value="IG-LIKE DOMAIN-CONTAINING PROTEIN"/>
    <property type="match status" value="1"/>
</dbReference>
<keyword evidence="1" id="KW-0677">Repeat</keyword>
<dbReference type="Pfam" id="PF00090">
    <property type="entry name" value="TSP_1"/>
    <property type="match status" value="8"/>
</dbReference>
<dbReference type="Gene3D" id="2.20.100.10">
    <property type="entry name" value="Thrombospondin type-1 (TSP1) repeat"/>
    <property type="match status" value="8"/>
</dbReference>
<sequence length="681" mass="72583">MDVAIFGDISKSMRKQQRKKLVNFIEELLDSTLVSADGNHVALGTFAKTADIHNKLNNKEYHDADKLKKAVKEIFMVRPKKFGTRTDLALDLASREVFTAAGGDRPKAKNVLIIVTDGKPHIPKKDKKTFIPFETSTKALEAKDVFVVVVGVGKNVARQEKKMAEIAGEKGRVLLFPSYKKLSENLEEVLEVYCAIDGKYTEWKESECSVTCGGGVMTLTRTCTNPPPSNGGKDCSELGPAGKTLACNEPECPIDGKYTEWKESECSATCGGGVITKTRTCTNPAPQHGGKDCSGLGPAEMTLSCNEQECPIDGGYTVWKESNCSATCGGGVITKTRTCTNPAPQHGGKDCSELGPAEMTLSCNEQPCPIDGKYTEWQESECTVTCGGGIKTFTRTCTNPPPSNGGKDCSELGPSEKTESCSTQECPIDGKYTEWKESECSATCGGGAMTKTRTCTNPAPQHGGKDCSELGPAKMTLSCNEQPCPVNGGYTDWSESECSVTCGGGVKTLTRTCSNPPPSNGGKDCSELGPAETTAPCSEQKCPVDGEYTDWSESKCSVTCGGGVKTLTRTCTNPPASNGGKDYGELGPAEKTAPCNEQKCLKIIYSFKAVDGGYTDWSESKYSVTCGGGVKTLTRTCTNPPPSSDGRTAVNLDQLKRHLHVTNKNALWTGDTLIGLSRSAV</sequence>
<dbReference type="InterPro" id="IPR036383">
    <property type="entry name" value="TSP1_rpt_sf"/>
</dbReference>
<dbReference type="SMART" id="SM00209">
    <property type="entry name" value="TSP1"/>
    <property type="match status" value="8"/>
</dbReference>
<reference evidence="4 5" key="1">
    <citation type="submission" date="2022-05" db="EMBL/GenBank/DDBJ databases">
        <authorList>
            <consortium name="Genoscope - CEA"/>
            <person name="William W."/>
        </authorList>
    </citation>
    <scope>NUCLEOTIDE SEQUENCE [LARGE SCALE GENOMIC DNA]</scope>
</reference>
<name>A0AAU9X1B5_9CNID</name>
<keyword evidence="2" id="KW-1015">Disulfide bond</keyword>
<feature type="domain" description="VWFA" evidence="3">
    <location>
        <begin position="2"/>
        <end position="189"/>
    </location>
</feature>
<dbReference type="CDD" id="cd01450">
    <property type="entry name" value="vWFA_subfamily_ECM"/>
    <property type="match status" value="1"/>
</dbReference>
<evidence type="ECO:0000256" key="1">
    <source>
        <dbReference type="ARBA" id="ARBA00022737"/>
    </source>
</evidence>
<evidence type="ECO:0000256" key="2">
    <source>
        <dbReference type="ARBA" id="ARBA00023157"/>
    </source>
</evidence>
<proteinExistence type="predicted"/>
<dbReference type="FunFam" id="2.20.100.10:FF:000001">
    <property type="entry name" value="semaphorin-5A isoform X1"/>
    <property type="match status" value="3"/>
</dbReference>
<dbReference type="SUPFAM" id="SSF82895">
    <property type="entry name" value="TSP-1 type 1 repeat"/>
    <property type="match status" value="7"/>
</dbReference>
<dbReference type="InterPro" id="IPR036465">
    <property type="entry name" value="vWFA_dom_sf"/>
</dbReference>
<dbReference type="AlphaFoldDB" id="A0AAU9X1B5"/>
<dbReference type="PROSITE" id="PS50092">
    <property type="entry name" value="TSP1"/>
    <property type="match status" value="8"/>
</dbReference>
<protein>
    <recommendedName>
        <fullName evidence="3">VWFA domain-containing protein</fullName>
    </recommendedName>
</protein>
<dbReference type="PROSITE" id="PS50234">
    <property type="entry name" value="VWFA"/>
    <property type="match status" value="1"/>
</dbReference>
<dbReference type="EMBL" id="CALNXJ010000027">
    <property type="protein sequence ID" value="CAH3133304.1"/>
    <property type="molecule type" value="Genomic_DNA"/>
</dbReference>
<evidence type="ECO:0000259" key="3">
    <source>
        <dbReference type="PROSITE" id="PS50234"/>
    </source>
</evidence>
<evidence type="ECO:0000313" key="4">
    <source>
        <dbReference type="EMBL" id="CAH3133304.1"/>
    </source>
</evidence>
<dbReference type="InterPro" id="IPR052065">
    <property type="entry name" value="Compl_asym_regulator"/>
</dbReference>
<organism evidence="4 5">
    <name type="scientific">Pocillopora meandrina</name>
    <dbReference type="NCBI Taxonomy" id="46732"/>
    <lineage>
        <taxon>Eukaryota</taxon>
        <taxon>Metazoa</taxon>
        <taxon>Cnidaria</taxon>
        <taxon>Anthozoa</taxon>
        <taxon>Hexacorallia</taxon>
        <taxon>Scleractinia</taxon>
        <taxon>Astrocoeniina</taxon>
        <taxon>Pocilloporidae</taxon>
        <taxon>Pocillopora</taxon>
    </lineage>
</organism>
<dbReference type="InterPro" id="IPR002035">
    <property type="entry name" value="VWF_A"/>
</dbReference>
<dbReference type="SUPFAM" id="SSF53300">
    <property type="entry name" value="vWA-like"/>
    <property type="match status" value="1"/>
</dbReference>
<dbReference type="SMART" id="SM00327">
    <property type="entry name" value="VWA"/>
    <property type="match status" value="1"/>
</dbReference>
<dbReference type="Pfam" id="PF00092">
    <property type="entry name" value="VWA"/>
    <property type="match status" value="1"/>
</dbReference>